<dbReference type="EMBL" id="JBANRG010000002">
    <property type="protein sequence ID" value="KAK7470148.1"/>
    <property type="molecule type" value="Genomic_DNA"/>
</dbReference>
<keyword evidence="1" id="KW-0560">Oxidoreductase</keyword>
<evidence type="ECO:0000256" key="1">
    <source>
        <dbReference type="ARBA" id="ARBA00023002"/>
    </source>
</evidence>
<sequence>MTLSYRLLRNGVLNLPRPSPASKTVTESLLLKDAQSFHCYFRSAGLHNHLSHHILAAYDMGATPGHLQKIYDEEARIQRPIVLEETDKNLVVTNENWVQYVGNASAYSAFVTFFEEEIKKSGVVKTLEDFVFSDAANDNNINMLIRLMSGALHPFIQIGYGLEFGNDTLVATGLAQTAIHIPLSSALFQFENSPDATQNKVPNDNPKGTPSRGLSVLEILRQVYDSPKLTPVMPYDPNALVNARIRSALEDGRPEEIRRICSQFYVDETAGDADMNAKVEELMWTSTLLLVATGKEGRKPRLDFFLMHLVTSSLFLPSYIRVLQKSAHKVKILRAYLPIVILLCLIRGRPIIKPELLMSATDKPRPPIKPESLFKADKTAIGNPADDADYNPWPTLIESAKYADDSHVLKTIRSLAYAAREFGDRNAGEVIGAKDLQGRETHPGIGKLDGSAFIRAAGMVMDYMGWTTHGQTARPDWDRSALGWDDAWKDEE</sequence>
<dbReference type="PANTHER" id="PTHR35870">
    <property type="entry name" value="PROTEIN, PUTATIVE (AFU_ORTHOLOGUE AFUA_5G03330)-RELATED"/>
    <property type="match status" value="1"/>
</dbReference>
<evidence type="ECO:0000313" key="2">
    <source>
        <dbReference type="EMBL" id="KAK7470148.1"/>
    </source>
</evidence>
<evidence type="ECO:0000313" key="3">
    <source>
        <dbReference type="Proteomes" id="UP001498398"/>
    </source>
</evidence>
<protein>
    <recommendedName>
        <fullName evidence="4">Oxidoreductase AflY</fullName>
    </recommendedName>
</protein>
<evidence type="ECO:0008006" key="4">
    <source>
        <dbReference type="Google" id="ProtNLM"/>
    </source>
</evidence>
<proteinExistence type="predicted"/>
<name>A0ABR1K4V3_9AGAR</name>
<dbReference type="Pfam" id="PF14027">
    <property type="entry name" value="Questin_oxidase"/>
    <property type="match status" value="1"/>
</dbReference>
<comment type="caution">
    <text evidence="2">The sequence shown here is derived from an EMBL/GenBank/DDBJ whole genome shotgun (WGS) entry which is preliminary data.</text>
</comment>
<accession>A0ABR1K4V3</accession>
<dbReference type="PANTHER" id="PTHR35870:SF1">
    <property type="entry name" value="PROTEIN, PUTATIVE (AFU_ORTHOLOGUE AFUA_5G03330)-RELATED"/>
    <property type="match status" value="1"/>
</dbReference>
<keyword evidence="3" id="KW-1185">Reference proteome</keyword>
<dbReference type="InterPro" id="IPR025337">
    <property type="entry name" value="Questin_oxidase-like"/>
</dbReference>
<organism evidence="2 3">
    <name type="scientific">Marasmiellus scandens</name>
    <dbReference type="NCBI Taxonomy" id="2682957"/>
    <lineage>
        <taxon>Eukaryota</taxon>
        <taxon>Fungi</taxon>
        <taxon>Dikarya</taxon>
        <taxon>Basidiomycota</taxon>
        <taxon>Agaricomycotina</taxon>
        <taxon>Agaricomycetes</taxon>
        <taxon>Agaricomycetidae</taxon>
        <taxon>Agaricales</taxon>
        <taxon>Marasmiineae</taxon>
        <taxon>Omphalotaceae</taxon>
        <taxon>Marasmiellus</taxon>
    </lineage>
</organism>
<gene>
    <name evidence="2" type="ORF">VKT23_001588</name>
</gene>
<reference evidence="2 3" key="1">
    <citation type="submission" date="2024-01" db="EMBL/GenBank/DDBJ databases">
        <title>A draft genome for the cacao thread blight pathogen Marasmiellus scandens.</title>
        <authorList>
            <person name="Baruah I.K."/>
            <person name="Leung J."/>
            <person name="Bukari Y."/>
            <person name="Amoako-Attah I."/>
            <person name="Meinhardt L.W."/>
            <person name="Bailey B.A."/>
            <person name="Cohen S.P."/>
        </authorList>
    </citation>
    <scope>NUCLEOTIDE SEQUENCE [LARGE SCALE GENOMIC DNA]</scope>
    <source>
        <strain evidence="2 3">GH-19</strain>
    </source>
</reference>
<dbReference type="Proteomes" id="UP001498398">
    <property type="component" value="Unassembled WGS sequence"/>
</dbReference>